<keyword evidence="1" id="KW-0444">Lipid biosynthesis</keyword>
<dbReference type="PIRSF" id="PIRSF000456">
    <property type="entry name" value="UDP-GlcNAc_acltr"/>
    <property type="match status" value="1"/>
</dbReference>
<reference evidence="8" key="1">
    <citation type="journal article" date="2019" name="Int. J. Syst. Evol. Microbiol.">
        <title>The Global Catalogue of Microorganisms (GCM) 10K type strain sequencing project: providing services to taxonomists for standard genome sequencing and annotation.</title>
        <authorList>
            <consortium name="The Broad Institute Genomics Platform"/>
            <consortium name="The Broad Institute Genome Sequencing Center for Infectious Disease"/>
            <person name="Wu L."/>
            <person name="Ma J."/>
        </authorList>
    </citation>
    <scope>NUCLEOTIDE SEQUENCE [LARGE SCALE GENOMIC DNA]</scope>
    <source>
        <strain evidence="8">WYCCWR 13023</strain>
    </source>
</reference>
<dbReference type="PANTHER" id="PTHR43480">
    <property type="entry name" value="ACYL-[ACYL-CARRIER-PROTEIN]--UDP-N-ACETYLGLUCOSAMINE O-ACYLTRANSFERASE"/>
    <property type="match status" value="1"/>
</dbReference>
<dbReference type="Proteomes" id="UP001595935">
    <property type="component" value="Unassembled WGS sequence"/>
</dbReference>
<dbReference type="RefSeq" id="WP_213258778.1">
    <property type="nucleotide sequence ID" value="NZ_JAGYWA010000006.1"/>
</dbReference>
<keyword evidence="5 7" id="KW-0012">Acyltransferase</keyword>
<organism evidence="7 8">
    <name type="scientific">Flavobacterium branchiicola</name>
    <dbReference type="NCBI Taxonomy" id="1114875"/>
    <lineage>
        <taxon>Bacteria</taxon>
        <taxon>Pseudomonadati</taxon>
        <taxon>Bacteroidota</taxon>
        <taxon>Flavobacteriia</taxon>
        <taxon>Flavobacteriales</taxon>
        <taxon>Flavobacteriaceae</taxon>
        <taxon>Flavobacterium</taxon>
    </lineage>
</organism>
<gene>
    <name evidence="7" type="primary">lpxA</name>
    <name evidence="7" type="ORF">ACFO5S_15240</name>
</gene>
<evidence type="ECO:0000313" key="8">
    <source>
        <dbReference type="Proteomes" id="UP001595935"/>
    </source>
</evidence>
<dbReference type="InterPro" id="IPR011004">
    <property type="entry name" value="Trimer_LpxA-like_sf"/>
</dbReference>
<evidence type="ECO:0000256" key="5">
    <source>
        <dbReference type="ARBA" id="ARBA00023315"/>
    </source>
</evidence>
<keyword evidence="4" id="KW-0443">Lipid metabolism</keyword>
<dbReference type="Gene3D" id="2.160.10.10">
    <property type="entry name" value="Hexapeptide repeat proteins"/>
    <property type="match status" value="1"/>
</dbReference>
<evidence type="ECO:0000259" key="6">
    <source>
        <dbReference type="Pfam" id="PF13720"/>
    </source>
</evidence>
<dbReference type="NCBIfam" id="NF003657">
    <property type="entry name" value="PRK05289.1"/>
    <property type="match status" value="1"/>
</dbReference>
<sequence length="256" mass="28379">MKNTDIHKKANIGTNVQFGNFITIENDVVIGANTWIGNNVSILSGSRIGNNCQIHSGTVIGGMPQDLKFKNEYTLVEIGNNNIIRENVTINRGTSSKGVTRIGNSNLIMSNAHIGHDCFIGNNCIIGFSVGMAGEVIVNDWANISGLTAIHQFSRIGSHCMISGLSRIVKDIPPFITVAHEPLRYAGLNITGLKRRGFTLEKINEIKSIYRILFQEKRNTKLALDYIELNFEQSHERDEILTFIRLSERGIIKGVL</sequence>
<dbReference type="EC" id="2.3.1.129" evidence="7"/>
<dbReference type="Gene3D" id="1.20.1180.10">
    <property type="entry name" value="Udp N-acetylglucosamine O-acyltransferase, C-terminal domain"/>
    <property type="match status" value="1"/>
</dbReference>
<evidence type="ECO:0000256" key="3">
    <source>
        <dbReference type="ARBA" id="ARBA00022679"/>
    </source>
</evidence>
<dbReference type="InterPro" id="IPR001451">
    <property type="entry name" value="Hexapep"/>
</dbReference>
<dbReference type="CDD" id="cd03351">
    <property type="entry name" value="LbH_UDP-GlcNAc_AT"/>
    <property type="match status" value="1"/>
</dbReference>
<comment type="caution">
    <text evidence="7">The sequence shown here is derived from an EMBL/GenBank/DDBJ whole genome shotgun (WGS) entry which is preliminary data.</text>
</comment>
<name>A0ABV9PHG9_9FLAO</name>
<dbReference type="Pfam" id="PF00132">
    <property type="entry name" value="Hexapep"/>
    <property type="match status" value="2"/>
</dbReference>
<dbReference type="GO" id="GO:0008780">
    <property type="term" value="F:acyl-[acyl-carrier-protein]-UDP-N-acetylglucosamine O-acyltransferase activity"/>
    <property type="evidence" value="ECO:0007669"/>
    <property type="project" value="UniProtKB-EC"/>
</dbReference>
<evidence type="ECO:0000256" key="2">
    <source>
        <dbReference type="ARBA" id="ARBA00022556"/>
    </source>
</evidence>
<dbReference type="NCBIfam" id="TIGR01852">
    <property type="entry name" value="lipid_A_lpxA"/>
    <property type="match status" value="1"/>
</dbReference>
<dbReference type="SUPFAM" id="SSF51161">
    <property type="entry name" value="Trimeric LpxA-like enzymes"/>
    <property type="match status" value="1"/>
</dbReference>
<accession>A0ABV9PHG9</accession>
<keyword evidence="3 7" id="KW-0808">Transferase</keyword>
<dbReference type="InterPro" id="IPR010137">
    <property type="entry name" value="Lipid_A_LpxA"/>
</dbReference>
<dbReference type="Pfam" id="PF13720">
    <property type="entry name" value="Acetyltransf_11"/>
    <property type="match status" value="1"/>
</dbReference>
<evidence type="ECO:0000313" key="7">
    <source>
        <dbReference type="EMBL" id="MFC4748807.1"/>
    </source>
</evidence>
<keyword evidence="8" id="KW-1185">Reference proteome</keyword>
<keyword evidence="2" id="KW-0441">Lipid A biosynthesis</keyword>
<dbReference type="EMBL" id="JBHSGV010000006">
    <property type="protein sequence ID" value="MFC4748807.1"/>
    <property type="molecule type" value="Genomic_DNA"/>
</dbReference>
<dbReference type="InterPro" id="IPR037157">
    <property type="entry name" value="Acetyltransf_C_sf"/>
</dbReference>
<evidence type="ECO:0000256" key="4">
    <source>
        <dbReference type="ARBA" id="ARBA00023098"/>
    </source>
</evidence>
<proteinExistence type="predicted"/>
<dbReference type="PANTHER" id="PTHR43480:SF1">
    <property type="entry name" value="ACYL-[ACYL-CARRIER-PROTEIN]--UDP-N-ACETYLGLUCOSAMINE O-ACYLTRANSFERASE, MITOCHONDRIAL-RELATED"/>
    <property type="match status" value="1"/>
</dbReference>
<dbReference type="InterPro" id="IPR029098">
    <property type="entry name" value="Acetyltransf_C"/>
</dbReference>
<protein>
    <submittedName>
        <fullName evidence="7">Acyl-ACP--UDP-N-acetylglucosamine O-acyltransferase</fullName>
        <ecNumber evidence="7">2.3.1.129</ecNumber>
    </submittedName>
</protein>
<feature type="domain" description="UDP N-acetylglucosamine O-acyltransferase C-terminal" evidence="6">
    <location>
        <begin position="171"/>
        <end position="252"/>
    </location>
</feature>
<evidence type="ECO:0000256" key="1">
    <source>
        <dbReference type="ARBA" id="ARBA00022516"/>
    </source>
</evidence>